<dbReference type="PROSITE" id="PS50943">
    <property type="entry name" value="HTH_CROC1"/>
    <property type="match status" value="1"/>
</dbReference>
<dbReference type="PANTHER" id="PTHR46797:SF23">
    <property type="entry name" value="HTH-TYPE TRANSCRIPTIONAL REGULATOR SUTR"/>
    <property type="match status" value="1"/>
</dbReference>
<dbReference type="InterPro" id="IPR050807">
    <property type="entry name" value="TransReg_Diox_bact_type"/>
</dbReference>
<dbReference type="CDD" id="cd00093">
    <property type="entry name" value="HTH_XRE"/>
    <property type="match status" value="1"/>
</dbReference>
<evidence type="ECO:0000256" key="2">
    <source>
        <dbReference type="ARBA" id="ARBA00023125"/>
    </source>
</evidence>
<feature type="domain" description="HTH cro/C1-type" evidence="4">
    <location>
        <begin position="14"/>
        <end position="68"/>
    </location>
</feature>
<accession>A0ABQ2ABI4</accession>
<proteinExistence type="predicted"/>
<evidence type="ECO:0000313" key="6">
    <source>
        <dbReference type="Proteomes" id="UP000605427"/>
    </source>
</evidence>
<protein>
    <recommendedName>
        <fullName evidence="4">HTH cro/C1-type domain-containing protein</fullName>
    </recommendedName>
</protein>
<dbReference type="EMBL" id="BMDD01000013">
    <property type="protein sequence ID" value="GGH88064.1"/>
    <property type="molecule type" value="Genomic_DNA"/>
</dbReference>
<keyword evidence="6" id="KW-1185">Reference proteome</keyword>
<dbReference type="InterPro" id="IPR001387">
    <property type="entry name" value="Cro/C1-type_HTH"/>
</dbReference>
<dbReference type="SUPFAM" id="SSF47413">
    <property type="entry name" value="lambda repressor-like DNA-binding domains"/>
    <property type="match status" value="1"/>
</dbReference>
<dbReference type="Gene3D" id="1.10.260.40">
    <property type="entry name" value="lambda repressor-like DNA-binding domains"/>
    <property type="match status" value="1"/>
</dbReference>
<dbReference type="Pfam" id="PF01381">
    <property type="entry name" value="HTH_3"/>
    <property type="match status" value="1"/>
</dbReference>
<keyword evidence="1" id="KW-0805">Transcription regulation</keyword>
<organism evidence="5 6">
    <name type="scientific">Saccharibacillus endophyticus</name>
    <dbReference type="NCBI Taxonomy" id="2060666"/>
    <lineage>
        <taxon>Bacteria</taxon>
        <taxon>Bacillati</taxon>
        <taxon>Bacillota</taxon>
        <taxon>Bacilli</taxon>
        <taxon>Bacillales</taxon>
        <taxon>Paenibacillaceae</taxon>
        <taxon>Saccharibacillus</taxon>
    </lineage>
</organism>
<evidence type="ECO:0000256" key="1">
    <source>
        <dbReference type="ARBA" id="ARBA00023015"/>
    </source>
</evidence>
<reference evidence="6" key="1">
    <citation type="journal article" date="2019" name="Int. J. Syst. Evol. Microbiol.">
        <title>The Global Catalogue of Microorganisms (GCM) 10K type strain sequencing project: providing services to taxonomists for standard genome sequencing and annotation.</title>
        <authorList>
            <consortium name="The Broad Institute Genomics Platform"/>
            <consortium name="The Broad Institute Genome Sequencing Center for Infectious Disease"/>
            <person name="Wu L."/>
            <person name="Ma J."/>
        </authorList>
    </citation>
    <scope>NUCLEOTIDE SEQUENCE [LARGE SCALE GENOMIC DNA]</scope>
    <source>
        <strain evidence="6">CCM 8702</strain>
    </source>
</reference>
<evidence type="ECO:0000259" key="4">
    <source>
        <dbReference type="PROSITE" id="PS50943"/>
    </source>
</evidence>
<dbReference type="SMART" id="SM00530">
    <property type="entry name" value="HTH_XRE"/>
    <property type="match status" value="1"/>
</dbReference>
<name>A0ABQ2ABI4_9BACL</name>
<dbReference type="Proteomes" id="UP000605427">
    <property type="component" value="Unassembled WGS sequence"/>
</dbReference>
<dbReference type="RefSeq" id="WP_172247946.1">
    <property type="nucleotide sequence ID" value="NZ_BMDD01000013.1"/>
</dbReference>
<keyword evidence="2" id="KW-0238">DNA-binding</keyword>
<comment type="caution">
    <text evidence="5">The sequence shown here is derived from an EMBL/GenBank/DDBJ whole genome shotgun (WGS) entry which is preliminary data.</text>
</comment>
<evidence type="ECO:0000313" key="5">
    <source>
        <dbReference type="EMBL" id="GGH88064.1"/>
    </source>
</evidence>
<keyword evidence="3" id="KW-0804">Transcription</keyword>
<gene>
    <name evidence="5" type="ORF">GCM10007362_51670</name>
</gene>
<dbReference type="InterPro" id="IPR010982">
    <property type="entry name" value="Lambda_DNA-bd_dom_sf"/>
</dbReference>
<sequence>MSESEFVRLVGEKVRLIRKARGMTQERLSELSGLSEKYLSDTERGICNISLESLEKIMKALKVRPHELFLYADHAEADKQELIEQFVPLLADRDLHEIRFLLKVVQEFVDTFESSDKKSL</sequence>
<evidence type="ECO:0000256" key="3">
    <source>
        <dbReference type="ARBA" id="ARBA00023163"/>
    </source>
</evidence>
<dbReference type="PANTHER" id="PTHR46797">
    <property type="entry name" value="HTH-TYPE TRANSCRIPTIONAL REGULATOR"/>
    <property type="match status" value="1"/>
</dbReference>